<proteinExistence type="predicted"/>
<feature type="domain" description="Nephrocystin 3-like N-terminal" evidence="2">
    <location>
        <begin position="44"/>
        <end position="187"/>
    </location>
</feature>
<dbReference type="Proteomes" id="UP000256763">
    <property type="component" value="Unassembled WGS sequence"/>
</dbReference>
<accession>A0A3E0X2X1</accession>
<dbReference type="Pfam" id="PF24883">
    <property type="entry name" value="NPHP3_N"/>
    <property type="match status" value="1"/>
</dbReference>
<dbReference type="EMBL" id="NFZW01000002">
    <property type="protein sequence ID" value="RFA38826.1"/>
    <property type="molecule type" value="Genomic_DNA"/>
</dbReference>
<evidence type="ECO:0000259" key="2">
    <source>
        <dbReference type="Pfam" id="PF24883"/>
    </source>
</evidence>
<comment type="caution">
    <text evidence="4">The sequence shown here is derived from an EMBL/GenBank/DDBJ whole genome shotgun (WGS) entry which is preliminary data.</text>
</comment>
<dbReference type="OrthoDB" id="1123107at2"/>
<dbReference type="SUPFAM" id="SSF52540">
    <property type="entry name" value="P-loop containing nucleoside triphosphate hydrolases"/>
    <property type="match status" value="1"/>
</dbReference>
<evidence type="ECO:0000313" key="4">
    <source>
        <dbReference type="EMBL" id="RFA38826.1"/>
    </source>
</evidence>
<gene>
    <name evidence="4" type="ORF">CAL65_02665</name>
</gene>
<dbReference type="Gene3D" id="3.40.50.300">
    <property type="entry name" value="P-loop containing nucleotide triphosphate hydrolases"/>
    <property type="match status" value="1"/>
</dbReference>
<dbReference type="InterPro" id="IPR027417">
    <property type="entry name" value="P-loop_NTPase"/>
</dbReference>
<evidence type="ECO:0000259" key="3">
    <source>
        <dbReference type="Pfam" id="PF25873"/>
    </source>
</evidence>
<feature type="domain" description="MalT-like winged helix" evidence="3">
    <location>
        <begin position="287"/>
        <end position="362"/>
    </location>
</feature>
<keyword evidence="5" id="KW-1185">Reference proteome</keyword>
<name>A0A3E0X2X1_9GAMM</name>
<organism evidence="4 5">
    <name type="scientific">Alkalilimnicola ehrlichii</name>
    <dbReference type="NCBI Taxonomy" id="351052"/>
    <lineage>
        <taxon>Bacteria</taxon>
        <taxon>Pseudomonadati</taxon>
        <taxon>Pseudomonadota</taxon>
        <taxon>Gammaproteobacteria</taxon>
        <taxon>Chromatiales</taxon>
        <taxon>Ectothiorhodospiraceae</taxon>
        <taxon>Alkalilimnicola</taxon>
    </lineage>
</organism>
<reference evidence="5" key="1">
    <citation type="submission" date="2017-05" db="EMBL/GenBank/DDBJ databases">
        <authorList>
            <person name="Sharma S."/>
            <person name="Sidhu C."/>
            <person name="Pinnaka A.K."/>
        </authorList>
    </citation>
    <scope>NUCLEOTIDE SEQUENCE [LARGE SCALE GENOMIC DNA]</scope>
    <source>
        <strain evidence="5">AK93</strain>
    </source>
</reference>
<protein>
    <recommendedName>
        <fullName evidence="6">Orc1-like AAA ATPase domain-containing protein</fullName>
    </recommendedName>
</protein>
<dbReference type="InterPro" id="IPR059106">
    <property type="entry name" value="WHD_MalT"/>
</dbReference>
<sequence length="644" mass="71454">MAGLFPKDSIRTERLISAGAKTPGEYGIPRTDSACHLLRQRLLEKFQHYLSSCKVFIFEAQPGQGKTVAAAQCLESTDSTSLWLRLNDRDATPSQLAEQLTALLKQQFPQLETRLSGELATSPLSPKALQDCTQQLLRTLATELGEQTLFVVLDEIERVAEHVDTLAFIADLTRQAPPSLKIVLSGRTIPAVIGSQLPVESTLWIRNAELAFTADEIRQLYQDTLQLAYPRRLAQTLYRLTRGWITGIVHLLEGLRSASPQQPDPKHNSWPPLQIAHEGISAFFQKHVFDRLPQEEQRLLAALAWLDPVSPSLTKAALGTAEPDKRLKELAGKNLFFHSLPTSGQHFEFHPLFRTFLLEQSHQVLDSATHLATLTKAAETARLQGNSSLAVRYALRGGALELADRLIAADKSLFINPLDHFEEDVCADDWTPSLAHPWLALLQTAAVLEHDPLKARPLLLQLIDKFVARGDDMGELCASSLLILGHSMTDGCRSTMRPLRARINEIVARQIEPLEATVNLMVGLAIGSAFLYDDACMRESHTHAYRALEYAQQTGAVNHEAKLRVIRGFAYLFLGELSNAAVEVEHLQRHLQNPALTDLNRLLIRGTSCFLISCYGDHEGFCVMPPSLSDTAITRNLNARLSAP</sequence>
<evidence type="ECO:0000313" key="5">
    <source>
        <dbReference type="Proteomes" id="UP000256763"/>
    </source>
</evidence>
<keyword evidence="1" id="KW-0677">Repeat</keyword>
<evidence type="ECO:0008006" key="6">
    <source>
        <dbReference type="Google" id="ProtNLM"/>
    </source>
</evidence>
<dbReference type="InterPro" id="IPR056884">
    <property type="entry name" value="NPHP3-like_N"/>
</dbReference>
<dbReference type="AlphaFoldDB" id="A0A3E0X2X1"/>
<evidence type="ECO:0000256" key="1">
    <source>
        <dbReference type="ARBA" id="ARBA00022737"/>
    </source>
</evidence>
<dbReference type="Pfam" id="PF25873">
    <property type="entry name" value="WHD_MalT"/>
    <property type="match status" value="1"/>
</dbReference>